<dbReference type="InterPro" id="IPR050790">
    <property type="entry name" value="ExbB/TolQ_transport"/>
</dbReference>
<keyword evidence="7 13" id="KW-0812">Transmembrane</keyword>
<dbReference type="RefSeq" id="WP_161811092.1">
    <property type="nucleotide sequence ID" value="NZ_BLJN01000001.1"/>
</dbReference>
<keyword evidence="9 13" id="KW-1133">Transmembrane helix</keyword>
<evidence type="ECO:0000256" key="7">
    <source>
        <dbReference type="ARBA" id="ARBA00022692"/>
    </source>
</evidence>
<proteinExistence type="inferred from homology"/>
<keyword evidence="6" id="KW-0997">Cell inner membrane</keyword>
<dbReference type="AlphaFoldDB" id="A0A829Y9W9"/>
<evidence type="ECO:0000256" key="1">
    <source>
        <dbReference type="ARBA" id="ARBA00004429"/>
    </source>
</evidence>
<evidence type="ECO:0000256" key="8">
    <source>
        <dbReference type="ARBA" id="ARBA00022927"/>
    </source>
</evidence>
<evidence type="ECO:0000256" key="13">
    <source>
        <dbReference type="SAM" id="Phobius"/>
    </source>
</evidence>
<evidence type="ECO:0000313" key="16">
    <source>
        <dbReference type="Proteomes" id="UP000445000"/>
    </source>
</evidence>
<keyword evidence="16" id="KW-1185">Reference proteome</keyword>
<comment type="subcellular location">
    <subcellularLocation>
        <location evidence="1">Cell inner membrane</location>
        <topology evidence="1">Multi-pass membrane protein</topology>
    </subcellularLocation>
    <subcellularLocation>
        <location evidence="12">Membrane</location>
        <topology evidence="12">Multi-pass membrane protein</topology>
    </subcellularLocation>
</comment>
<evidence type="ECO:0000259" key="14">
    <source>
        <dbReference type="Pfam" id="PF01618"/>
    </source>
</evidence>
<dbReference type="EMBL" id="BLJN01000001">
    <property type="protein sequence ID" value="GFE79422.1"/>
    <property type="molecule type" value="Genomic_DNA"/>
</dbReference>
<comment type="function">
    <text evidence="11">Involved in the TonB-dependent energy-dependent transport of various receptor-bound substrates. Protects ExbD from proteolytic degradation and functionally stabilizes TonB.</text>
</comment>
<gene>
    <name evidence="15" type="ORF">GCM10011487_14220</name>
</gene>
<keyword evidence="10 13" id="KW-0472">Membrane</keyword>
<feature type="transmembrane region" description="Helical" evidence="13">
    <location>
        <begin position="24"/>
        <end position="45"/>
    </location>
</feature>
<comment type="similarity">
    <text evidence="12">Belongs to the exbB/tolQ family.</text>
</comment>
<evidence type="ECO:0000256" key="4">
    <source>
        <dbReference type="ARBA" id="ARBA00022448"/>
    </source>
</evidence>
<evidence type="ECO:0000256" key="6">
    <source>
        <dbReference type="ARBA" id="ARBA00022519"/>
    </source>
</evidence>
<evidence type="ECO:0000256" key="10">
    <source>
        <dbReference type="ARBA" id="ARBA00023136"/>
    </source>
</evidence>
<dbReference type="Proteomes" id="UP000445000">
    <property type="component" value="Unassembled WGS sequence"/>
</dbReference>
<feature type="domain" description="MotA/TolQ/ExbB proton channel" evidence="14">
    <location>
        <begin position="105"/>
        <end position="210"/>
    </location>
</feature>
<evidence type="ECO:0000256" key="12">
    <source>
        <dbReference type="RuleBase" id="RU004057"/>
    </source>
</evidence>
<accession>A0A829Y9W9</accession>
<evidence type="ECO:0000256" key="2">
    <source>
        <dbReference type="ARBA" id="ARBA00011471"/>
    </source>
</evidence>
<keyword evidence="8 12" id="KW-0653">Protein transport</keyword>
<dbReference type="PANTHER" id="PTHR30625">
    <property type="entry name" value="PROTEIN TOLQ"/>
    <property type="match status" value="1"/>
</dbReference>
<dbReference type="GO" id="GO:0005886">
    <property type="term" value="C:plasma membrane"/>
    <property type="evidence" value="ECO:0007669"/>
    <property type="project" value="UniProtKB-SubCell"/>
</dbReference>
<evidence type="ECO:0000256" key="3">
    <source>
        <dbReference type="ARBA" id="ARBA00022093"/>
    </source>
</evidence>
<feature type="transmembrane region" description="Helical" evidence="13">
    <location>
        <begin position="174"/>
        <end position="200"/>
    </location>
</feature>
<evidence type="ECO:0000256" key="5">
    <source>
        <dbReference type="ARBA" id="ARBA00022475"/>
    </source>
</evidence>
<dbReference type="InterPro" id="IPR002898">
    <property type="entry name" value="MotA_ExbB_proton_chnl"/>
</dbReference>
<keyword evidence="4 12" id="KW-0813">Transport</keyword>
<evidence type="ECO:0000313" key="15">
    <source>
        <dbReference type="EMBL" id="GFE79422.1"/>
    </source>
</evidence>
<evidence type="ECO:0000256" key="9">
    <source>
        <dbReference type="ARBA" id="ARBA00022989"/>
    </source>
</evidence>
<protein>
    <recommendedName>
        <fullName evidence="3">Biopolymer transport protein ExbB</fullName>
    </recommendedName>
</protein>
<sequence length="248" mass="27035">MANETQAVHNNFDALSFINEAGGLAWAILIVLVAMSLACWFITLTRVWDQRKINKDFLEARKKFWTSGNLHDGIAALGGRENVFRMLAEDGLRAKQYHQGHLTAEMPLNQWLAIAMQRSMESVTERLSMGLAILATTGSVSPFIGLLGTVWGILNALTRISLSGQPSLDQIAGPIGEALVMTAIGLFVAVPAVMGYNWLIRRNKAIQEKMRLFAADVHSYLVGGARFDTATPVARTPASRATPIAKTA</sequence>
<feature type="transmembrane region" description="Helical" evidence="13">
    <location>
        <begin position="127"/>
        <end position="154"/>
    </location>
</feature>
<reference evidence="16" key="1">
    <citation type="submission" date="2020-01" db="EMBL/GenBank/DDBJ databases">
        <title>'Steroidobacter agaridevorans' sp. nov., agar-degrading bacteria isolated from rhizosphere soils.</title>
        <authorList>
            <person name="Ikenaga M."/>
            <person name="Kataoka M."/>
            <person name="Murouchi A."/>
            <person name="Katsuragi S."/>
            <person name="Sakai M."/>
        </authorList>
    </citation>
    <scope>NUCLEOTIDE SEQUENCE [LARGE SCALE GENOMIC DNA]</scope>
    <source>
        <strain evidence="16">YU21-B</strain>
    </source>
</reference>
<name>A0A829Y9W9_9GAMM</name>
<dbReference type="PANTHER" id="PTHR30625:SF14">
    <property type="entry name" value="BIOPOLYMER TRANSPORT PROTEIN EXBB"/>
    <property type="match status" value="1"/>
</dbReference>
<evidence type="ECO:0000256" key="11">
    <source>
        <dbReference type="ARBA" id="ARBA00024816"/>
    </source>
</evidence>
<organism evidence="15 16">
    <name type="scientific">Steroidobacter agaridevorans</name>
    <dbReference type="NCBI Taxonomy" id="2695856"/>
    <lineage>
        <taxon>Bacteria</taxon>
        <taxon>Pseudomonadati</taxon>
        <taxon>Pseudomonadota</taxon>
        <taxon>Gammaproteobacteria</taxon>
        <taxon>Steroidobacterales</taxon>
        <taxon>Steroidobacteraceae</taxon>
        <taxon>Steroidobacter</taxon>
    </lineage>
</organism>
<comment type="caution">
    <text evidence="15">The sequence shown here is derived from an EMBL/GenBank/DDBJ whole genome shotgun (WGS) entry which is preliminary data.</text>
</comment>
<dbReference type="Pfam" id="PF01618">
    <property type="entry name" value="MotA_ExbB"/>
    <property type="match status" value="1"/>
</dbReference>
<dbReference type="GO" id="GO:0017038">
    <property type="term" value="P:protein import"/>
    <property type="evidence" value="ECO:0007669"/>
    <property type="project" value="TreeGrafter"/>
</dbReference>
<keyword evidence="5" id="KW-1003">Cell membrane</keyword>
<comment type="subunit">
    <text evidence="2">The accessory proteins ExbB and ExbD seem to form a complex with TonB.</text>
</comment>